<name>A0A6S7GSQ5_PARCT</name>
<organism evidence="2 3">
    <name type="scientific">Paramuricea clavata</name>
    <name type="common">Red gorgonian</name>
    <name type="synonym">Violescent sea-whip</name>
    <dbReference type="NCBI Taxonomy" id="317549"/>
    <lineage>
        <taxon>Eukaryota</taxon>
        <taxon>Metazoa</taxon>
        <taxon>Cnidaria</taxon>
        <taxon>Anthozoa</taxon>
        <taxon>Octocorallia</taxon>
        <taxon>Malacalcyonacea</taxon>
        <taxon>Plexauridae</taxon>
        <taxon>Paramuricea</taxon>
    </lineage>
</organism>
<feature type="region of interest" description="Disordered" evidence="1">
    <location>
        <begin position="220"/>
        <end position="252"/>
    </location>
</feature>
<keyword evidence="3" id="KW-1185">Reference proteome</keyword>
<dbReference type="OrthoDB" id="6074324at2759"/>
<dbReference type="PROSITE" id="PS00028">
    <property type="entry name" value="ZINC_FINGER_C2H2_1"/>
    <property type="match status" value="1"/>
</dbReference>
<sequence length="252" mass="28916">MRDIGERIGITVVRYDHSEPQYGKDICDRILCHLKGTIRRYCHEGNDILTAADMYQALKERSIAASTAGVFCLNQKNRDLQVKNINAFGSLHNFRYETKGLRVWKAFGIGPGKIIPWHAIYIHHQSPTELTIDGKKEFFLTTAKVVKSSANTKPDEQPNKDNEDVLLFECQEVGCEQSFENLNDLEVHISLEKHNTTKENIYDSLRREWVSQFNSIRIEEQSTPEDKEKSPEIPNKFGERVGFTSGKHTKAF</sequence>
<dbReference type="PANTHER" id="PTHR33845">
    <property type="entry name" value="C2H2-TYPE DOMAIN-CONTAINING PROTEIN"/>
    <property type="match status" value="1"/>
</dbReference>
<dbReference type="Proteomes" id="UP001152795">
    <property type="component" value="Unassembled WGS sequence"/>
</dbReference>
<reference evidence="2" key="1">
    <citation type="submission" date="2020-04" db="EMBL/GenBank/DDBJ databases">
        <authorList>
            <person name="Alioto T."/>
            <person name="Alioto T."/>
            <person name="Gomez Garrido J."/>
        </authorList>
    </citation>
    <scope>NUCLEOTIDE SEQUENCE</scope>
    <source>
        <strain evidence="2">A484AB</strain>
    </source>
</reference>
<comment type="caution">
    <text evidence="2">The sequence shown here is derived from an EMBL/GenBank/DDBJ whole genome shotgun (WGS) entry which is preliminary data.</text>
</comment>
<dbReference type="InterPro" id="IPR013087">
    <property type="entry name" value="Znf_C2H2_type"/>
</dbReference>
<accession>A0A6S7GSQ5</accession>
<dbReference type="PANTHER" id="PTHR33845:SF1">
    <property type="entry name" value="C2H2-TYPE DOMAIN-CONTAINING PROTEIN"/>
    <property type="match status" value="1"/>
</dbReference>
<dbReference type="PROSITE" id="PS50157">
    <property type="entry name" value="ZINC_FINGER_C2H2_2"/>
    <property type="match status" value="1"/>
</dbReference>
<evidence type="ECO:0000313" key="2">
    <source>
        <dbReference type="EMBL" id="CAB3989167.1"/>
    </source>
</evidence>
<feature type="compositionally biased region" description="Basic and acidic residues" evidence="1">
    <location>
        <begin position="220"/>
        <end position="231"/>
    </location>
</feature>
<gene>
    <name evidence="2" type="ORF">PACLA_8A003367</name>
</gene>
<protein>
    <submittedName>
        <fullName evidence="2">Uncharacterized protein LOC110246724, partial</fullName>
    </submittedName>
</protein>
<evidence type="ECO:0000256" key="1">
    <source>
        <dbReference type="SAM" id="MobiDB-lite"/>
    </source>
</evidence>
<dbReference type="AlphaFoldDB" id="A0A6S7GSQ5"/>
<proteinExistence type="predicted"/>
<evidence type="ECO:0000313" key="3">
    <source>
        <dbReference type="Proteomes" id="UP001152795"/>
    </source>
</evidence>
<dbReference type="EMBL" id="CACRXK020001439">
    <property type="protein sequence ID" value="CAB3989167.1"/>
    <property type="molecule type" value="Genomic_DNA"/>
</dbReference>